<organism evidence="2">
    <name type="scientific">Caldithrix abyssi</name>
    <dbReference type="NCBI Taxonomy" id="187145"/>
    <lineage>
        <taxon>Bacteria</taxon>
        <taxon>Pseudomonadati</taxon>
        <taxon>Calditrichota</taxon>
        <taxon>Calditrichia</taxon>
        <taxon>Calditrichales</taxon>
        <taxon>Calditrichaceae</taxon>
        <taxon>Caldithrix</taxon>
    </lineage>
</organism>
<dbReference type="GO" id="GO:0005737">
    <property type="term" value="C:cytoplasm"/>
    <property type="evidence" value="ECO:0007669"/>
    <property type="project" value="TreeGrafter"/>
</dbReference>
<evidence type="ECO:0000313" key="2">
    <source>
        <dbReference type="EMBL" id="HHJ53052.1"/>
    </source>
</evidence>
<accession>A0A7V5UF51</accession>
<dbReference type="Gene3D" id="3.30.930.10">
    <property type="entry name" value="Bira Bifunctional Protein, Domain 2"/>
    <property type="match status" value="1"/>
</dbReference>
<proteinExistence type="predicted"/>
<dbReference type="InterPro" id="IPR045864">
    <property type="entry name" value="aa-tRNA-synth_II/BPL/LPL"/>
</dbReference>
<dbReference type="EMBL" id="DROD01000494">
    <property type="protein sequence ID" value="HHJ53052.1"/>
    <property type="molecule type" value="Genomic_DNA"/>
</dbReference>
<dbReference type="PROSITE" id="PS51733">
    <property type="entry name" value="BPL_LPL_CATALYTIC"/>
    <property type="match status" value="1"/>
</dbReference>
<dbReference type="PANTHER" id="PTHR12835:SF5">
    <property type="entry name" value="BIOTIN--PROTEIN LIGASE"/>
    <property type="match status" value="1"/>
</dbReference>
<name>A0A7V5UF51_CALAY</name>
<dbReference type="GO" id="GO:0004077">
    <property type="term" value="F:biotin--[biotin carboxyl-carrier protein] ligase activity"/>
    <property type="evidence" value="ECO:0007669"/>
    <property type="project" value="TreeGrafter"/>
</dbReference>
<protein>
    <recommendedName>
        <fullName evidence="1">BPL/LPL catalytic domain-containing protein</fullName>
    </recommendedName>
</protein>
<comment type="caution">
    <text evidence="2">The sequence shown here is derived from an EMBL/GenBank/DDBJ whole genome shotgun (WGS) entry which is preliminary data.</text>
</comment>
<gene>
    <name evidence="2" type="ORF">ENJ89_07645</name>
</gene>
<reference evidence="2" key="1">
    <citation type="journal article" date="2020" name="mSystems">
        <title>Genome- and Community-Level Interaction Insights into Carbon Utilization and Element Cycling Functions of Hydrothermarchaeota in Hydrothermal Sediment.</title>
        <authorList>
            <person name="Zhou Z."/>
            <person name="Liu Y."/>
            <person name="Xu W."/>
            <person name="Pan J."/>
            <person name="Luo Z.H."/>
            <person name="Li M."/>
        </authorList>
    </citation>
    <scope>NUCLEOTIDE SEQUENCE [LARGE SCALE GENOMIC DNA]</scope>
    <source>
        <strain evidence="2">HyVt-527</strain>
    </source>
</reference>
<dbReference type="Pfam" id="PF03099">
    <property type="entry name" value="BPL_LplA_LipB"/>
    <property type="match status" value="1"/>
</dbReference>
<dbReference type="AlphaFoldDB" id="A0A7V5UF51"/>
<dbReference type="PANTHER" id="PTHR12835">
    <property type="entry name" value="BIOTIN PROTEIN LIGASE"/>
    <property type="match status" value="1"/>
</dbReference>
<feature type="non-terminal residue" evidence="2">
    <location>
        <position position="256"/>
    </location>
</feature>
<evidence type="ECO:0000259" key="1">
    <source>
        <dbReference type="PROSITE" id="PS51733"/>
    </source>
</evidence>
<dbReference type="InterPro" id="IPR004143">
    <property type="entry name" value="BPL_LPL_catalytic"/>
</dbReference>
<dbReference type="SUPFAM" id="SSF55681">
    <property type="entry name" value="Class II aaRS and biotin synthetases"/>
    <property type="match status" value="1"/>
</dbReference>
<sequence>MILFTDSPAFARSIFPKSKPRTPAEAPEKLEWTRPFFNSQQIENFTVPQHESWSFAVVTEESARSQFDILLELSRQNPDLPSGIAAITGFSNDLHGFHGRKWHALPGNLHLCVYFKPEAALRTHVLPGLIMLGTVSVLQTVDRFPAVKDKAQIRWLNDIFIGNRKLAGVLTQTQIQGTQVTGALIGIGLNVRAAPVIQSDKLIAGATCLKEFQPAIDLAQVIDLLLQKLGQNARLLNAGGYDRLFARYRQRSQVLG</sequence>
<dbReference type="Proteomes" id="UP000886124">
    <property type="component" value="Unassembled WGS sequence"/>
</dbReference>
<feature type="domain" description="BPL/LPL catalytic" evidence="1">
    <location>
        <begin position="39"/>
        <end position="237"/>
    </location>
</feature>